<dbReference type="InterPro" id="IPR058163">
    <property type="entry name" value="LysR-type_TF_proteobact-type"/>
</dbReference>
<evidence type="ECO:0000256" key="1">
    <source>
        <dbReference type="ARBA" id="ARBA00009437"/>
    </source>
</evidence>
<dbReference type="InterPro" id="IPR000847">
    <property type="entry name" value="LysR_HTH_N"/>
</dbReference>
<dbReference type="AlphaFoldDB" id="A0A2T3NFA8"/>
<name>A0A2T3NFA8_9GAMM</name>
<dbReference type="Proteomes" id="UP000241346">
    <property type="component" value="Unassembled WGS sequence"/>
</dbReference>
<feature type="domain" description="HTH lysR-type" evidence="2">
    <location>
        <begin position="4"/>
        <end position="61"/>
    </location>
</feature>
<dbReference type="InterPro" id="IPR036388">
    <property type="entry name" value="WH-like_DNA-bd_sf"/>
</dbReference>
<comment type="caution">
    <text evidence="3">The sequence shown here is derived from an EMBL/GenBank/DDBJ whole genome shotgun (WGS) entry which is preliminary data.</text>
</comment>
<dbReference type="GO" id="GO:0003700">
    <property type="term" value="F:DNA-binding transcription factor activity"/>
    <property type="evidence" value="ECO:0007669"/>
    <property type="project" value="InterPro"/>
</dbReference>
<dbReference type="EMBL" id="PYMB01000003">
    <property type="protein sequence ID" value="PSW13224.1"/>
    <property type="molecule type" value="Genomic_DNA"/>
</dbReference>
<evidence type="ECO:0000259" key="2">
    <source>
        <dbReference type="PROSITE" id="PS50931"/>
    </source>
</evidence>
<dbReference type="InterPro" id="IPR036390">
    <property type="entry name" value="WH_DNA-bd_sf"/>
</dbReference>
<dbReference type="RefSeq" id="WP_107298049.1">
    <property type="nucleotide sequence ID" value="NZ_PYMB01000003.1"/>
</dbReference>
<dbReference type="Pfam" id="PF00126">
    <property type="entry name" value="HTH_1"/>
    <property type="match status" value="1"/>
</dbReference>
<evidence type="ECO:0000313" key="4">
    <source>
        <dbReference type="Proteomes" id="UP000241346"/>
    </source>
</evidence>
<dbReference type="SUPFAM" id="SSF46785">
    <property type="entry name" value="Winged helix' DNA-binding domain"/>
    <property type="match status" value="1"/>
</dbReference>
<evidence type="ECO:0000313" key="3">
    <source>
        <dbReference type="EMBL" id="PSW13224.1"/>
    </source>
</evidence>
<dbReference type="Gene3D" id="1.10.10.10">
    <property type="entry name" value="Winged helix-like DNA-binding domain superfamily/Winged helix DNA-binding domain"/>
    <property type="match status" value="1"/>
</dbReference>
<dbReference type="OrthoDB" id="9786526at2"/>
<protein>
    <recommendedName>
        <fullName evidence="2">HTH lysR-type domain-containing protein</fullName>
    </recommendedName>
</protein>
<accession>A0A2T3NFA8</accession>
<organism evidence="3 4">
    <name type="scientific">Photobacterium rosenbergii</name>
    <dbReference type="NCBI Taxonomy" id="294936"/>
    <lineage>
        <taxon>Bacteria</taxon>
        <taxon>Pseudomonadati</taxon>
        <taxon>Pseudomonadota</taxon>
        <taxon>Gammaproteobacteria</taxon>
        <taxon>Vibrionales</taxon>
        <taxon>Vibrionaceae</taxon>
        <taxon>Photobacterium</taxon>
    </lineage>
</organism>
<proteinExistence type="inferred from homology"/>
<comment type="similarity">
    <text evidence="1">Belongs to the LysR transcriptional regulatory family.</text>
</comment>
<gene>
    <name evidence="3" type="ORF">C9J01_10235</name>
</gene>
<sequence>MKTVDPKLLQVFSDVVDQGSFTGAADLRETDASYVTRQIKKLESQLALKLLNRTTRAISLTQQGRQVYIV</sequence>
<dbReference type="PANTHER" id="PTHR30537">
    <property type="entry name" value="HTH-TYPE TRANSCRIPTIONAL REGULATOR"/>
    <property type="match status" value="1"/>
</dbReference>
<dbReference type="PANTHER" id="PTHR30537:SF5">
    <property type="entry name" value="HTH-TYPE TRANSCRIPTIONAL ACTIVATOR TTDR-RELATED"/>
    <property type="match status" value="1"/>
</dbReference>
<reference evidence="3 4" key="1">
    <citation type="submission" date="2018-03" db="EMBL/GenBank/DDBJ databases">
        <title>Whole genome sequencing of Histamine producing bacteria.</title>
        <authorList>
            <person name="Butler K."/>
        </authorList>
    </citation>
    <scope>NUCLEOTIDE SEQUENCE [LARGE SCALE GENOMIC DNA]</scope>
    <source>
        <strain evidence="3 4">DSM 19138</strain>
    </source>
</reference>
<dbReference type="PROSITE" id="PS50931">
    <property type="entry name" value="HTH_LYSR"/>
    <property type="match status" value="1"/>
</dbReference>